<organism evidence="1">
    <name type="scientific">marine metagenome</name>
    <dbReference type="NCBI Taxonomy" id="408172"/>
    <lineage>
        <taxon>unclassified sequences</taxon>
        <taxon>metagenomes</taxon>
        <taxon>ecological metagenomes</taxon>
    </lineage>
</organism>
<dbReference type="AlphaFoldDB" id="A0A382F440"/>
<proteinExistence type="predicted"/>
<feature type="non-terminal residue" evidence="1">
    <location>
        <position position="28"/>
    </location>
</feature>
<name>A0A382F440_9ZZZZ</name>
<dbReference type="EMBL" id="UINC01047495">
    <property type="protein sequence ID" value="SVB56837.1"/>
    <property type="molecule type" value="Genomic_DNA"/>
</dbReference>
<accession>A0A382F440</accession>
<gene>
    <name evidence="1" type="ORF">METZ01_LOCUS209691</name>
</gene>
<sequence length="28" mass="3231">MNLQNLRKLAQLKAVLIDMEQDFGLSKL</sequence>
<protein>
    <submittedName>
        <fullName evidence="1">Uncharacterized protein</fullName>
    </submittedName>
</protein>
<reference evidence="1" key="1">
    <citation type="submission" date="2018-05" db="EMBL/GenBank/DDBJ databases">
        <authorList>
            <person name="Lanie J.A."/>
            <person name="Ng W.-L."/>
            <person name="Kazmierczak K.M."/>
            <person name="Andrzejewski T.M."/>
            <person name="Davidsen T.M."/>
            <person name="Wayne K.J."/>
            <person name="Tettelin H."/>
            <person name="Glass J.I."/>
            <person name="Rusch D."/>
            <person name="Podicherti R."/>
            <person name="Tsui H.-C.T."/>
            <person name="Winkler M.E."/>
        </authorList>
    </citation>
    <scope>NUCLEOTIDE SEQUENCE</scope>
</reference>
<evidence type="ECO:0000313" key="1">
    <source>
        <dbReference type="EMBL" id="SVB56837.1"/>
    </source>
</evidence>